<sequence length="289" mass="32320">MIRLGYPTQNLTIPAGTNRSLRLANLQDTEKVRALVRENIAGLETILEWNAAHGIPLFRMGQALIPFASHPEFPYDWEREHEDELRRAGRRARELGIRLSMHPGQYIQPGSPKPDVAQRSLIELRYVARILNLIGSSDSVLVLHMGGAYTDKPGASERFIEVMRREGDVLRYLALENDERVWAVPEIVTTSVALGIPTITDAFHHGLNPAGLTLGEALDLSLPTWERRETRPKLHLSSQDPEKQPGAHAYSVDLADWNRLVDALGEREADVMVEAKGKEHALVPLGVNF</sequence>
<dbReference type="EMBL" id="CADCVE010000001">
    <property type="protein sequence ID" value="CAA9434075.1"/>
    <property type="molecule type" value="Genomic_DNA"/>
</dbReference>
<reference evidence="7" key="1">
    <citation type="submission" date="2020-02" db="EMBL/GenBank/DDBJ databases">
        <authorList>
            <person name="Meier V. D."/>
        </authorList>
    </citation>
    <scope>NUCLEOTIDE SEQUENCE</scope>
    <source>
        <strain evidence="7">AVDCRST_MAG28</strain>
    </source>
</reference>
<evidence type="ECO:0000256" key="6">
    <source>
        <dbReference type="ARBA" id="ARBA00023204"/>
    </source>
</evidence>
<keyword evidence="5" id="KW-0378">Hydrolase</keyword>
<evidence type="ECO:0000256" key="5">
    <source>
        <dbReference type="ARBA" id="ARBA00022801"/>
    </source>
</evidence>
<dbReference type="AlphaFoldDB" id="A0A6J4QCQ1"/>
<dbReference type="GO" id="GO:0009411">
    <property type="term" value="P:response to UV"/>
    <property type="evidence" value="ECO:0007669"/>
    <property type="project" value="InterPro"/>
</dbReference>
<evidence type="ECO:0000256" key="3">
    <source>
        <dbReference type="ARBA" id="ARBA00022763"/>
    </source>
</evidence>
<name>A0A6J4QCQ1_9ACTN</name>
<evidence type="ECO:0000313" key="7">
    <source>
        <dbReference type="EMBL" id="CAA9434075.1"/>
    </source>
</evidence>
<keyword evidence="4" id="KW-0228">DNA excision</keyword>
<keyword evidence="3" id="KW-0227">DNA damage</keyword>
<dbReference type="GO" id="GO:0006289">
    <property type="term" value="P:nucleotide-excision repair"/>
    <property type="evidence" value="ECO:0007669"/>
    <property type="project" value="InterPro"/>
</dbReference>
<dbReference type="SUPFAM" id="SSF51658">
    <property type="entry name" value="Xylose isomerase-like"/>
    <property type="match status" value="1"/>
</dbReference>
<dbReference type="PANTHER" id="PTHR31290">
    <property type="entry name" value="UV-DAMAGE ENDONUCLEASE"/>
    <property type="match status" value="1"/>
</dbReference>
<dbReference type="PANTHER" id="PTHR31290:SF5">
    <property type="entry name" value="UV-DAMAGE ENDONUCLEASE"/>
    <property type="match status" value="1"/>
</dbReference>
<dbReference type="Gene3D" id="3.20.20.150">
    <property type="entry name" value="Divalent-metal-dependent TIM barrel enzymes"/>
    <property type="match status" value="1"/>
</dbReference>
<organism evidence="7">
    <name type="scientific">uncultured Rubrobacteraceae bacterium</name>
    <dbReference type="NCBI Taxonomy" id="349277"/>
    <lineage>
        <taxon>Bacteria</taxon>
        <taxon>Bacillati</taxon>
        <taxon>Actinomycetota</taxon>
        <taxon>Rubrobacteria</taxon>
        <taxon>Rubrobacterales</taxon>
        <taxon>Rubrobacteraceae</taxon>
        <taxon>environmental samples</taxon>
    </lineage>
</organism>
<evidence type="ECO:0000256" key="2">
    <source>
        <dbReference type="ARBA" id="ARBA00022759"/>
    </source>
</evidence>
<protein>
    <submittedName>
        <fullName evidence="7">UV damage repair endonuclease</fullName>
    </submittedName>
</protein>
<dbReference type="InterPro" id="IPR036237">
    <property type="entry name" value="Xyl_isomerase-like_sf"/>
</dbReference>
<keyword evidence="2 7" id="KW-0255">Endonuclease</keyword>
<evidence type="ECO:0000256" key="1">
    <source>
        <dbReference type="ARBA" id="ARBA00022722"/>
    </source>
</evidence>
<keyword evidence="1" id="KW-0540">Nuclease</keyword>
<keyword evidence="6" id="KW-0234">DNA repair</keyword>
<accession>A0A6J4QCQ1</accession>
<proteinExistence type="predicted"/>
<dbReference type="NCBIfam" id="TIGR00629">
    <property type="entry name" value="uvde"/>
    <property type="match status" value="1"/>
</dbReference>
<dbReference type="InterPro" id="IPR004601">
    <property type="entry name" value="UvdE"/>
</dbReference>
<evidence type="ECO:0000256" key="4">
    <source>
        <dbReference type="ARBA" id="ARBA00022769"/>
    </source>
</evidence>
<gene>
    <name evidence="7" type="ORF">AVDCRST_MAG28-1672</name>
</gene>
<dbReference type="Pfam" id="PF03851">
    <property type="entry name" value="UvdE"/>
    <property type="match status" value="1"/>
</dbReference>
<dbReference type="GO" id="GO:0016787">
    <property type="term" value="F:hydrolase activity"/>
    <property type="evidence" value="ECO:0007669"/>
    <property type="project" value="UniProtKB-KW"/>
</dbReference>
<dbReference type="GO" id="GO:0004519">
    <property type="term" value="F:endonuclease activity"/>
    <property type="evidence" value="ECO:0007669"/>
    <property type="project" value="UniProtKB-KW"/>
</dbReference>